<accession>A0A6C0K217</accession>
<protein>
    <submittedName>
        <fullName evidence="2">Uncharacterized protein</fullName>
    </submittedName>
</protein>
<feature type="transmembrane region" description="Helical" evidence="1">
    <location>
        <begin position="96"/>
        <end position="116"/>
    </location>
</feature>
<dbReference type="AlphaFoldDB" id="A0A6C0K217"/>
<reference evidence="2" key="1">
    <citation type="journal article" date="2020" name="Nature">
        <title>Giant virus diversity and host interactions through global metagenomics.</title>
        <authorList>
            <person name="Schulz F."/>
            <person name="Roux S."/>
            <person name="Paez-Espino D."/>
            <person name="Jungbluth S."/>
            <person name="Walsh D.A."/>
            <person name="Denef V.J."/>
            <person name="McMahon K.D."/>
            <person name="Konstantinidis K.T."/>
            <person name="Eloe-Fadrosh E.A."/>
            <person name="Kyrpides N.C."/>
            <person name="Woyke T."/>
        </authorList>
    </citation>
    <scope>NUCLEOTIDE SEQUENCE</scope>
    <source>
        <strain evidence="2">GVMAG-S-1101165-84</strain>
    </source>
</reference>
<feature type="transmembrane region" description="Helical" evidence="1">
    <location>
        <begin position="42"/>
        <end position="60"/>
    </location>
</feature>
<keyword evidence="1" id="KW-0812">Transmembrane</keyword>
<evidence type="ECO:0000313" key="2">
    <source>
        <dbReference type="EMBL" id="QHU11181.1"/>
    </source>
</evidence>
<sequence length="195" mass="22267">MEAEFVAVDMSPLISEPNPKPKPVLKLICNDKIANLLANPKMILGISSAFFISYVSFLYAEGGFSQQFLHFGPGTTDQNTTQFLGIVLNTWSKVGLMYVAGFISSLMSTYYNYAMANNLHSYIWNRAIPKVPFSQRWTYVVVFAEPLFMQVLQIISFFTTLTLQLQFIVPQFIGSFIIEVPFTIQRLREKEFEFP</sequence>
<feature type="transmembrane region" description="Helical" evidence="1">
    <location>
        <begin position="137"/>
        <end position="159"/>
    </location>
</feature>
<name>A0A6C0K217_9ZZZZ</name>
<keyword evidence="1" id="KW-0472">Membrane</keyword>
<organism evidence="2">
    <name type="scientific">viral metagenome</name>
    <dbReference type="NCBI Taxonomy" id="1070528"/>
    <lineage>
        <taxon>unclassified sequences</taxon>
        <taxon>metagenomes</taxon>
        <taxon>organismal metagenomes</taxon>
    </lineage>
</organism>
<keyword evidence="1" id="KW-1133">Transmembrane helix</keyword>
<dbReference type="EMBL" id="MN740779">
    <property type="protein sequence ID" value="QHU11181.1"/>
    <property type="molecule type" value="Genomic_DNA"/>
</dbReference>
<evidence type="ECO:0000256" key="1">
    <source>
        <dbReference type="SAM" id="Phobius"/>
    </source>
</evidence>
<proteinExistence type="predicted"/>